<comment type="caution">
    <text evidence="3">The sequence shown here is derived from an EMBL/GenBank/DDBJ whole genome shotgun (WGS) entry which is preliminary data.</text>
</comment>
<proteinExistence type="predicted"/>
<evidence type="ECO:0000313" key="3">
    <source>
        <dbReference type="EMBL" id="CCF82869.1"/>
    </source>
</evidence>
<dbReference type="AlphaFoldDB" id="I4EDV7"/>
<dbReference type="Pfam" id="PF00149">
    <property type="entry name" value="Metallophos"/>
    <property type="match status" value="1"/>
</dbReference>
<evidence type="ECO:0000313" key="4">
    <source>
        <dbReference type="Proteomes" id="UP000004221"/>
    </source>
</evidence>
<dbReference type="InterPro" id="IPR039331">
    <property type="entry name" value="PAPs-like"/>
</dbReference>
<dbReference type="EMBL" id="CAGS01000072">
    <property type="protein sequence ID" value="CCF82869.1"/>
    <property type="molecule type" value="Genomic_DNA"/>
</dbReference>
<dbReference type="Gene3D" id="3.60.21.10">
    <property type="match status" value="1"/>
</dbReference>
<feature type="domain" description="Calcineurin-like phosphoesterase" evidence="2">
    <location>
        <begin position="35"/>
        <end position="200"/>
    </location>
</feature>
<protein>
    <submittedName>
        <fullName evidence="3">Alkaline phosphatase</fullName>
        <ecNumber evidence="3">3.1.3.1</ecNumber>
    </submittedName>
</protein>
<dbReference type="PANTHER" id="PTHR22953:SF153">
    <property type="entry name" value="PURPLE ACID PHOSPHATASE"/>
    <property type="match status" value="1"/>
</dbReference>
<sequence>MILTAGDIACDPGDSNYNNGQGTASACEMLATSKLLTQGNPTTVLSLGDHQYDDATLAKFKASYDPTWGQVKSITRPIPGNHEYDDFENSQPAYGYFTYFGSAAGDPAKGYYSFNLANNWHVIVLNGECSEVGGCGAGSPQEAWLRSDLAANSGKHILAAWHEPRFSSGPVSDNYTYDAFWQDLYAANADLILNGHDHVYERYTQMDPNGQADPSGIREFVVGTGGADHVDFSTAKPANEQVRDNTTFGVLKLTLRASSYDWQFMPANQSGNGTFTDSGSQATHS</sequence>
<dbReference type="Proteomes" id="UP000004221">
    <property type="component" value="Unassembled WGS sequence"/>
</dbReference>
<name>I4EDV7_9BACT</name>
<accession>I4EDV7</accession>
<evidence type="ECO:0000256" key="1">
    <source>
        <dbReference type="ARBA" id="ARBA00022729"/>
    </source>
</evidence>
<organism evidence="3 4">
    <name type="scientific">Nitrolancea hollandica Lb</name>
    <dbReference type="NCBI Taxonomy" id="1129897"/>
    <lineage>
        <taxon>Bacteria</taxon>
        <taxon>Pseudomonadati</taxon>
        <taxon>Thermomicrobiota</taxon>
        <taxon>Thermomicrobia</taxon>
        <taxon>Sphaerobacterales</taxon>
        <taxon>Sphaerobacterineae</taxon>
        <taxon>Sphaerobacteraceae</taxon>
        <taxon>Nitrolancea</taxon>
    </lineage>
</organism>
<dbReference type="InterPro" id="IPR029052">
    <property type="entry name" value="Metallo-depent_PP-like"/>
</dbReference>
<dbReference type="EC" id="3.1.3.1" evidence="3"/>
<keyword evidence="3" id="KW-0378">Hydrolase</keyword>
<gene>
    <name evidence="3" type="ORF">NITHO_1630001</name>
</gene>
<dbReference type="GO" id="GO:0004035">
    <property type="term" value="F:alkaline phosphatase activity"/>
    <property type="evidence" value="ECO:0007669"/>
    <property type="project" value="UniProtKB-EC"/>
</dbReference>
<dbReference type="SUPFAM" id="SSF56300">
    <property type="entry name" value="Metallo-dependent phosphatases"/>
    <property type="match status" value="1"/>
</dbReference>
<evidence type="ECO:0000259" key="2">
    <source>
        <dbReference type="Pfam" id="PF00149"/>
    </source>
</evidence>
<keyword evidence="4" id="KW-1185">Reference proteome</keyword>
<reference evidence="3 4" key="1">
    <citation type="journal article" date="2012" name="ISME J.">
        <title>Nitrification expanded: discovery, physiology and genomics of a nitrite-oxidizing bacterium from the phylum Chloroflexi.</title>
        <authorList>
            <person name="Sorokin D.Y."/>
            <person name="Lucker S."/>
            <person name="Vejmelkova D."/>
            <person name="Kostrikina N.A."/>
            <person name="Kleerebezem R."/>
            <person name="Rijpstra W.I."/>
            <person name="Damste J.S."/>
            <person name="Le Paslier D."/>
            <person name="Muyzer G."/>
            <person name="Wagner M."/>
            <person name="van Loosdrecht M.C."/>
            <person name="Daims H."/>
        </authorList>
    </citation>
    <scope>NUCLEOTIDE SEQUENCE [LARGE SCALE GENOMIC DNA]</scope>
    <source>
        <strain evidence="4">none</strain>
    </source>
</reference>
<keyword evidence="1" id="KW-0732">Signal</keyword>
<dbReference type="InterPro" id="IPR004843">
    <property type="entry name" value="Calcineurin-like_PHP"/>
</dbReference>
<dbReference type="GO" id="GO:0003993">
    <property type="term" value="F:acid phosphatase activity"/>
    <property type="evidence" value="ECO:0007669"/>
    <property type="project" value="InterPro"/>
</dbReference>
<dbReference type="PANTHER" id="PTHR22953">
    <property type="entry name" value="ACID PHOSPHATASE RELATED"/>
    <property type="match status" value="1"/>
</dbReference>